<protein>
    <submittedName>
        <fullName evidence="7">DNA repair protein RadC</fullName>
    </submittedName>
</protein>
<keyword evidence="5" id="KW-0482">Metalloprotease</keyword>
<dbReference type="GO" id="GO:0008237">
    <property type="term" value="F:metallopeptidase activity"/>
    <property type="evidence" value="ECO:0007669"/>
    <property type="project" value="UniProtKB-KW"/>
</dbReference>
<organism evidence="7 8">
    <name type="scientific">Sphingopyxis flava</name>
    <dbReference type="NCBI Taxonomy" id="1507287"/>
    <lineage>
        <taxon>Bacteria</taxon>
        <taxon>Pseudomonadati</taxon>
        <taxon>Pseudomonadota</taxon>
        <taxon>Alphaproteobacteria</taxon>
        <taxon>Sphingomonadales</taxon>
        <taxon>Sphingomonadaceae</taxon>
        <taxon>Sphingopyxis</taxon>
    </lineage>
</organism>
<keyword evidence="4" id="KW-0862">Zinc</keyword>
<dbReference type="GO" id="GO:0046872">
    <property type="term" value="F:metal ion binding"/>
    <property type="evidence" value="ECO:0007669"/>
    <property type="project" value="UniProtKB-KW"/>
</dbReference>
<dbReference type="EMBL" id="FUYP01000016">
    <property type="protein sequence ID" value="SKB74830.1"/>
    <property type="molecule type" value="Genomic_DNA"/>
</dbReference>
<proteinExistence type="predicted"/>
<dbReference type="InterPro" id="IPR036390">
    <property type="entry name" value="WH_DNA-bd_sf"/>
</dbReference>
<accession>A0A1T5DTJ1</accession>
<evidence type="ECO:0000256" key="1">
    <source>
        <dbReference type="ARBA" id="ARBA00022670"/>
    </source>
</evidence>
<keyword evidence="3" id="KW-0378">Hydrolase</keyword>
<evidence type="ECO:0000313" key="8">
    <source>
        <dbReference type="Proteomes" id="UP000190044"/>
    </source>
</evidence>
<evidence type="ECO:0000256" key="4">
    <source>
        <dbReference type="ARBA" id="ARBA00022833"/>
    </source>
</evidence>
<dbReference type="Gene3D" id="3.40.140.10">
    <property type="entry name" value="Cytidine Deaminase, domain 2"/>
    <property type="match status" value="1"/>
</dbReference>
<evidence type="ECO:0000313" key="7">
    <source>
        <dbReference type="EMBL" id="SKB74830.1"/>
    </source>
</evidence>
<reference evidence="8" key="1">
    <citation type="submission" date="2017-02" db="EMBL/GenBank/DDBJ databases">
        <authorList>
            <person name="Varghese N."/>
            <person name="Submissions S."/>
        </authorList>
    </citation>
    <scope>NUCLEOTIDE SEQUENCE [LARGE SCALE GENOMIC DNA]</scope>
    <source>
        <strain evidence="8">R11H</strain>
    </source>
</reference>
<dbReference type="Pfam" id="PF04002">
    <property type="entry name" value="RadC"/>
    <property type="match status" value="1"/>
</dbReference>
<keyword evidence="8" id="KW-1185">Reference proteome</keyword>
<evidence type="ECO:0000256" key="2">
    <source>
        <dbReference type="ARBA" id="ARBA00022723"/>
    </source>
</evidence>
<dbReference type="InterPro" id="IPR037518">
    <property type="entry name" value="MPN"/>
</dbReference>
<evidence type="ECO:0000256" key="5">
    <source>
        <dbReference type="ARBA" id="ARBA00023049"/>
    </source>
</evidence>
<dbReference type="CDD" id="cd08071">
    <property type="entry name" value="MPN_DUF2466"/>
    <property type="match status" value="1"/>
</dbReference>
<dbReference type="PANTHER" id="PTHR30471:SF3">
    <property type="entry name" value="UPF0758 PROTEIN YEES-RELATED"/>
    <property type="match status" value="1"/>
</dbReference>
<dbReference type="InterPro" id="IPR001405">
    <property type="entry name" value="UPF0758"/>
</dbReference>
<name>A0A1T5DTJ1_9SPHN</name>
<gene>
    <name evidence="7" type="ORF">SAMN06295937_101627</name>
</gene>
<dbReference type="Gene3D" id="1.10.10.10">
    <property type="entry name" value="Winged helix-like DNA-binding domain superfamily/Winged helix DNA-binding domain"/>
    <property type="match status" value="1"/>
</dbReference>
<keyword evidence="1" id="KW-0645">Protease</keyword>
<sequence>MVALVAPADAERIAASLLAEFQTIGRIWSRTPQDIDRVTGAGSEVTRLLLRSRVFALEALSSGLHGIRIDPCCTALRDYLVLQMGSLPDEQLRVLFLDAGGHLIADEQLQHGTLTRLALYPRTIFRRALELNAGGIILVHNHPSRDPTPSDHDIAVTRLLDRIGRELDIKLVDHIIVTECGTRHIRTSGAATKLERGTLQQLRSPGPAERGKIALENAKATLRRRLLRDQLFGAPELFGDPAWEMLIDIFIHECEGEPLPLSSLCVTPSIPMSSALRLCRKLCAAGIVDRIPDPGDGRRSFVRLTPETAHRMRAYFEEGRG</sequence>
<dbReference type="PROSITE" id="PS50249">
    <property type="entry name" value="MPN"/>
    <property type="match status" value="1"/>
</dbReference>
<keyword evidence="2" id="KW-0479">Metal-binding</keyword>
<evidence type="ECO:0000256" key="3">
    <source>
        <dbReference type="ARBA" id="ARBA00022801"/>
    </source>
</evidence>
<dbReference type="InterPro" id="IPR036388">
    <property type="entry name" value="WH-like_DNA-bd_sf"/>
</dbReference>
<dbReference type="GO" id="GO:0006508">
    <property type="term" value="P:proteolysis"/>
    <property type="evidence" value="ECO:0007669"/>
    <property type="project" value="UniProtKB-KW"/>
</dbReference>
<dbReference type="AlphaFoldDB" id="A0A1T5DTJ1"/>
<dbReference type="PANTHER" id="PTHR30471">
    <property type="entry name" value="DNA REPAIR PROTEIN RADC"/>
    <property type="match status" value="1"/>
</dbReference>
<evidence type="ECO:0000259" key="6">
    <source>
        <dbReference type="PROSITE" id="PS50249"/>
    </source>
</evidence>
<dbReference type="SUPFAM" id="SSF46785">
    <property type="entry name" value="Winged helix' DNA-binding domain"/>
    <property type="match status" value="1"/>
</dbReference>
<dbReference type="Proteomes" id="UP000190044">
    <property type="component" value="Unassembled WGS sequence"/>
</dbReference>
<dbReference type="InterPro" id="IPR025657">
    <property type="entry name" value="RadC_JAB"/>
</dbReference>
<feature type="domain" description="MPN" evidence="6">
    <location>
        <begin position="69"/>
        <end position="191"/>
    </location>
</feature>